<organism evidence="1 2">
    <name type="scientific">Spirosoma endbachense</name>
    <dbReference type="NCBI Taxonomy" id="2666025"/>
    <lineage>
        <taxon>Bacteria</taxon>
        <taxon>Pseudomonadati</taxon>
        <taxon>Bacteroidota</taxon>
        <taxon>Cytophagia</taxon>
        <taxon>Cytophagales</taxon>
        <taxon>Cytophagaceae</taxon>
        <taxon>Spirosoma</taxon>
    </lineage>
</organism>
<dbReference type="EMBL" id="CP045997">
    <property type="protein sequence ID" value="QHV96076.1"/>
    <property type="molecule type" value="Genomic_DNA"/>
</dbReference>
<accession>A0A6P1VXH1</accession>
<reference evidence="1 2" key="1">
    <citation type="submission" date="2019-11" db="EMBL/GenBank/DDBJ databases">
        <title>Spirosoma endbachense sp. nov., isolated from a natural salt meadow.</title>
        <authorList>
            <person name="Rojas J."/>
            <person name="Ambika Manirajan B."/>
            <person name="Ratering S."/>
            <person name="Suarez C."/>
            <person name="Geissler-Plaum R."/>
            <person name="Schnell S."/>
        </authorList>
    </citation>
    <scope>NUCLEOTIDE SEQUENCE [LARGE SCALE GENOMIC DNA]</scope>
    <source>
        <strain evidence="1 2">I-24</strain>
    </source>
</reference>
<dbReference type="AlphaFoldDB" id="A0A6P1VXH1"/>
<keyword evidence="2" id="KW-1185">Reference proteome</keyword>
<dbReference type="Proteomes" id="UP000464577">
    <property type="component" value="Chromosome"/>
</dbReference>
<evidence type="ECO:0000313" key="2">
    <source>
        <dbReference type="Proteomes" id="UP000464577"/>
    </source>
</evidence>
<sequence length="157" mass="16960">MKILLVVMPGYKWSLEPKVIPTGGNPDYGIFSKGRVEIPILKGYDLDGGSVLADGSTPADFYWNVEQLTKVPRGELYAHNGAKFATTILAQTVLQQSRSMLYSTQTQQTYSDNSIATDSSTPIKAGIVIAYQTSDGRYGAFKVDKLGTGTALTLSIT</sequence>
<gene>
    <name evidence="1" type="ORF">GJR95_14140</name>
</gene>
<name>A0A6P1VXH1_9BACT</name>
<proteinExistence type="predicted"/>
<dbReference type="KEGG" id="senf:GJR95_14140"/>
<evidence type="ECO:0000313" key="1">
    <source>
        <dbReference type="EMBL" id="QHV96076.1"/>
    </source>
</evidence>
<dbReference type="RefSeq" id="WP_162386485.1">
    <property type="nucleotide sequence ID" value="NZ_CP045997.1"/>
</dbReference>
<protein>
    <submittedName>
        <fullName evidence="1">Uncharacterized protein</fullName>
    </submittedName>
</protein>